<evidence type="ECO:0000256" key="1">
    <source>
        <dbReference type="ARBA" id="ARBA00004123"/>
    </source>
</evidence>
<dbReference type="PROSITE" id="PS50888">
    <property type="entry name" value="BHLH"/>
    <property type="match status" value="1"/>
</dbReference>
<protein>
    <recommendedName>
        <fullName evidence="7">BHLH domain-containing protein</fullName>
    </recommendedName>
</protein>
<dbReference type="PANTHER" id="PTHR12565">
    <property type="entry name" value="STEROL REGULATORY ELEMENT-BINDING PROTEIN"/>
    <property type="match status" value="1"/>
</dbReference>
<evidence type="ECO:0000256" key="4">
    <source>
        <dbReference type="ARBA" id="ARBA00023163"/>
    </source>
</evidence>
<feature type="compositionally biased region" description="Low complexity" evidence="6">
    <location>
        <begin position="36"/>
        <end position="49"/>
    </location>
</feature>
<feature type="compositionally biased region" description="Polar residues" evidence="6">
    <location>
        <begin position="93"/>
        <end position="104"/>
    </location>
</feature>
<dbReference type="GO" id="GO:0046983">
    <property type="term" value="F:protein dimerization activity"/>
    <property type="evidence" value="ECO:0007669"/>
    <property type="project" value="InterPro"/>
</dbReference>
<feature type="compositionally biased region" description="Basic residues" evidence="6">
    <location>
        <begin position="71"/>
        <end position="86"/>
    </location>
</feature>
<evidence type="ECO:0000256" key="2">
    <source>
        <dbReference type="ARBA" id="ARBA00005510"/>
    </source>
</evidence>
<dbReference type="InterPro" id="IPR036638">
    <property type="entry name" value="HLH_DNA-bd_sf"/>
</dbReference>
<accession>A0A811QY97</accession>
<organism evidence="8 9">
    <name type="scientific">Miscanthus lutarioriparius</name>
    <dbReference type="NCBI Taxonomy" id="422564"/>
    <lineage>
        <taxon>Eukaryota</taxon>
        <taxon>Viridiplantae</taxon>
        <taxon>Streptophyta</taxon>
        <taxon>Embryophyta</taxon>
        <taxon>Tracheophyta</taxon>
        <taxon>Spermatophyta</taxon>
        <taxon>Magnoliopsida</taxon>
        <taxon>Liliopsida</taxon>
        <taxon>Poales</taxon>
        <taxon>Poaceae</taxon>
        <taxon>PACMAD clade</taxon>
        <taxon>Panicoideae</taxon>
        <taxon>Andropogonodae</taxon>
        <taxon>Andropogoneae</taxon>
        <taxon>Saccharinae</taxon>
        <taxon>Miscanthus</taxon>
    </lineage>
</organism>
<keyword evidence="9" id="KW-1185">Reference proteome</keyword>
<comment type="subcellular location">
    <subcellularLocation>
        <location evidence="1">Nucleus</location>
    </subcellularLocation>
</comment>
<dbReference type="GO" id="GO:0003700">
    <property type="term" value="F:DNA-binding transcription factor activity"/>
    <property type="evidence" value="ECO:0007669"/>
    <property type="project" value="TreeGrafter"/>
</dbReference>
<feature type="domain" description="BHLH" evidence="7">
    <location>
        <begin position="168"/>
        <end position="218"/>
    </location>
</feature>
<dbReference type="PANTHER" id="PTHR12565:SF462">
    <property type="entry name" value="BHLH DOMAIN-CONTAINING PROTEIN"/>
    <property type="match status" value="1"/>
</dbReference>
<gene>
    <name evidence="8" type="ORF">NCGR_LOCUS47793</name>
</gene>
<evidence type="ECO:0000313" key="9">
    <source>
        <dbReference type="Proteomes" id="UP000604825"/>
    </source>
</evidence>
<dbReference type="Pfam" id="PF00010">
    <property type="entry name" value="HLH"/>
    <property type="match status" value="1"/>
</dbReference>
<feature type="compositionally biased region" description="Low complexity" evidence="6">
    <location>
        <begin position="57"/>
        <end position="70"/>
    </location>
</feature>
<evidence type="ECO:0000256" key="6">
    <source>
        <dbReference type="SAM" id="MobiDB-lite"/>
    </source>
</evidence>
<dbReference type="InterPro" id="IPR011598">
    <property type="entry name" value="bHLH_dom"/>
</dbReference>
<evidence type="ECO:0000256" key="3">
    <source>
        <dbReference type="ARBA" id="ARBA00023015"/>
    </source>
</evidence>
<comment type="similarity">
    <text evidence="2">Belongs to the bHLH protein family.</text>
</comment>
<reference evidence="8" key="1">
    <citation type="submission" date="2020-10" db="EMBL/GenBank/DDBJ databases">
        <authorList>
            <person name="Han B."/>
            <person name="Lu T."/>
            <person name="Zhao Q."/>
            <person name="Huang X."/>
            <person name="Zhao Y."/>
        </authorList>
    </citation>
    <scope>NUCLEOTIDE SEQUENCE</scope>
</reference>
<dbReference type="OrthoDB" id="1923196at2759"/>
<feature type="compositionally biased region" description="Basic and acidic residues" evidence="6">
    <location>
        <begin position="122"/>
        <end position="137"/>
    </location>
</feature>
<keyword evidence="3" id="KW-0805">Transcription regulation</keyword>
<evidence type="ECO:0000313" key="8">
    <source>
        <dbReference type="EMBL" id="CAD6264488.1"/>
    </source>
</evidence>
<dbReference type="CDD" id="cd18919">
    <property type="entry name" value="bHLH_AtBPE_like"/>
    <property type="match status" value="1"/>
</dbReference>
<proteinExistence type="inferred from homology"/>
<keyword evidence="5" id="KW-0539">Nucleus</keyword>
<dbReference type="Proteomes" id="UP000604825">
    <property type="component" value="Unassembled WGS sequence"/>
</dbReference>
<dbReference type="EMBL" id="CAJGYO010000013">
    <property type="protein sequence ID" value="CAD6264488.1"/>
    <property type="molecule type" value="Genomic_DNA"/>
</dbReference>
<dbReference type="AlphaFoldDB" id="A0A811QY97"/>
<name>A0A811QY97_9POAL</name>
<comment type="caution">
    <text evidence="8">The sequence shown here is derived from an EMBL/GenBank/DDBJ whole genome shotgun (WGS) entry which is preliminary data.</text>
</comment>
<keyword evidence="4" id="KW-0804">Transcription</keyword>
<dbReference type="SUPFAM" id="SSF47459">
    <property type="entry name" value="HLH, helix-loop-helix DNA-binding domain"/>
    <property type="match status" value="1"/>
</dbReference>
<sequence>MLGLQLPAQAGLEHFMDPGLVQLAMRFSCFAAANGAPTASPRTSPPRSTHCNPPPAVATASRGSAAAATRRAPRPARPGHRRRIPTPRRGSDRTSVVVGSQSQDVLGMIGTDQDQGMASVDSSKERGEDDAKGKEETPPVTRKKKGKGASAADDESESYIHVRARKGQATNRHSLAERLRREKISERMKVLQDLVPGCTKVTGKAVMLDEIINYVQSLQRQVEFLSMKLAAVNPQLGLNIKQLLSKDLFRAPSAPSSSSTHLGFSIYHEMMPKLPPLSRSGMLPGGVHGLTNPDGFRTAMEEQQNGKDSIGDHVSQCETEDVCDPQRQVSGEDGQGRPIARRFLLPRWYDSSYEGRLLNVFLFDLLAYKAFADGRIRVIGYLCDWLMSIYKKPVLDKYPCFATRCPLPAQRSCQINAFLDWQLVRKKAAKMVEEMAYKAPELRDRMQYPRSRNSLYHFIPIGSKRRVKHVNRKQQSTDLAQFYLQMKKRLPSSLSPGQTIAIQAF</sequence>
<dbReference type="SMART" id="SM00353">
    <property type="entry name" value="HLH"/>
    <property type="match status" value="1"/>
</dbReference>
<dbReference type="Gene3D" id="4.10.280.10">
    <property type="entry name" value="Helix-loop-helix DNA-binding domain"/>
    <property type="match status" value="1"/>
</dbReference>
<dbReference type="InterPro" id="IPR024097">
    <property type="entry name" value="bHLH_ZIP_TF"/>
</dbReference>
<evidence type="ECO:0000256" key="5">
    <source>
        <dbReference type="ARBA" id="ARBA00023242"/>
    </source>
</evidence>
<feature type="region of interest" description="Disordered" evidence="6">
    <location>
        <begin position="34"/>
        <end position="157"/>
    </location>
</feature>
<dbReference type="FunFam" id="4.10.280.10:FF:000002">
    <property type="entry name" value="Basic helix-loop-helix transcription factor"/>
    <property type="match status" value="1"/>
</dbReference>
<evidence type="ECO:0000259" key="7">
    <source>
        <dbReference type="PROSITE" id="PS50888"/>
    </source>
</evidence>
<dbReference type="GO" id="GO:0005634">
    <property type="term" value="C:nucleus"/>
    <property type="evidence" value="ECO:0007669"/>
    <property type="project" value="UniProtKB-SubCell"/>
</dbReference>